<organism evidence="2 3">
    <name type="scientific">Pseudarthrobacter niigatensis</name>
    <dbReference type="NCBI Taxonomy" id="369935"/>
    <lineage>
        <taxon>Bacteria</taxon>
        <taxon>Bacillati</taxon>
        <taxon>Actinomycetota</taxon>
        <taxon>Actinomycetes</taxon>
        <taxon>Micrococcales</taxon>
        <taxon>Micrococcaceae</taxon>
        <taxon>Pseudarthrobacter</taxon>
    </lineage>
</organism>
<dbReference type="Pfam" id="PF13398">
    <property type="entry name" value="Peptidase_M50B"/>
    <property type="match status" value="1"/>
</dbReference>
<dbReference type="AlphaFoldDB" id="A0AAJ1WEB2"/>
<feature type="transmembrane region" description="Helical" evidence="1">
    <location>
        <begin position="20"/>
        <end position="40"/>
    </location>
</feature>
<dbReference type="Proteomes" id="UP001239267">
    <property type="component" value="Unassembled WGS sequence"/>
</dbReference>
<dbReference type="EMBL" id="JAUSTB010000001">
    <property type="protein sequence ID" value="MDQ0144435.1"/>
    <property type="molecule type" value="Genomic_DNA"/>
</dbReference>
<evidence type="ECO:0000313" key="2">
    <source>
        <dbReference type="EMBL" id="MDQ0144435.1"/>
    </source>
</evidence>
<keyword evidence="1" id="KW-1133">Transmembrane helix</keyword>
<accession>A0AAJ1WEB2</accession>
<comment type="caution">
    <text evidence="2">The sequence shown here is derived from an EMBL/GenBank/DDBJ whole genome shotgun (WGS) entry which is preliminary data.</text>
</comment>
<name>A0AAJ1WEB2_9MICC</name>
<feature type="transmembrane region" description="Helical" evidence="1">
    <location>
        <begin position="207"/>
        <end position="233"/>
    </location>
</feature>
<dbReference type="RefSeq" id="WP_307356564.1">
    <property type="nucleotide sequence ID" value="NZ_JAUSTB010000001.1"/>
</dbReference>
<sequence length="246" mass="26134">MDSPASFWNTFSAAFTHTNVPNITWAELLLSLAAAVVLSIPRRSWRYFGLLATATHELGHAFAALTSGQRLSGIRLRLDHSGTTSAYSRSRLAAAWSCFWGYPVPALAGAAFVWSGLNGWGPAAVAASALVLTASLLFLRNLAGFAITGAAIAATGALTFLAPPTAVGHAAVIFGLALLVAAVRDLVKLTQVHLRHRDRLNTSDAYLLYRATSVPTGIWIALFTLLVAGSWLVAWQPIVEILRQGA</sequence>
<protein>
    <recommendedName>
        <fullName evidence="4">Peptidase M50B-like protein</fullName>
    </recommendedName>
</protein>
<feature type="transmembrane region" description="Helical" evidence="1">
    <location>
        <begin position="144"/>
        <end position="162"/>
    </location>
</feature>
<keyword evidence="3" id="KW-1185">Reference proteome</keyword>
<feature type="transmembrane region" description="Helical" evidence="1">
    <location>
        <begin position="120"/>
        <end position="139"/>
    </location>
</feature>
<evidence type="ECO:0008006" key="4">
    <source>
        <dbReference type="Google" id="ProtNLM"/>
    </source>
</evidence>
<dbReference type="InterPro" id="IPR049500">
    <property type="entry name" value="Peptidase_M50B-like"/>
</dbReference>
<keyword evidence="1" id="KW-0812">Transmembrane</keyword>
<evidence type="ECO:0000313" key="3">
    <source>
        <dbReference type="Proteomes" id="UP001239267"/>
    </source>
</evidence>
<proteinExistence type="predicted"/>
<keyword evidence="1" id="KW-0472">Membrane</keyword>
<evidence type="ECO:0000256" key="1">
    <source>
        <dbReference type="SAM" id="Phobius"/>
    </source>
</evidence>
<feature type="transmembrane region" description="Helical" evidence="1">
    <location>
        <begin position="93"/>
        <end position="114"/>
    </location>
</feature>
<gene>
    <name evidence="2" type="ORF">J2T23_000309</name>
</gene>
<feature type="transmembrane region" description="Helical" evidence="1">
    <location>
        <begin position="168"/>
        <end position="187"/>
    </location>
</feature>
<reference evidence="2 3" key="1">
    <citation type="submission" date="2023-07" db="EMBL/GenBank/DDBJ databases">
        <title>Sorghum-associated microbial communities from plants grown in Nebraska, USA.</title>
        <authorList>
            <person name="Schachtman D."/>
        </authorList>
    </citation>
    <scope>NUCLEOTIDE SEQUENCE [LARGE SCALE GENOMIC DNA]</scope>
    <source>
        <strain evidence="2 3">DS1001</strain>
    </source>
</reference>